<evidence type="ECO:0000313" key="11">
    <source>
        <dbReference type="Proteomes" id="UP000683421"/>
    </source>
</evidence>
<dbReference type="Pfam" id="PF01935">
    <property type="entry name" value="DUF87"/>
    <property type="match status" value="1"/>
</dbReference>
<feature type="region of interest" description="Disordered" evidence="6">
    <location>
        <begin position="644"/>
        <end position="666"/>
    </location>
</feature>
<dbReference type="InterPro" id="IPR051539">
    <property type="entry name" value="T4SS-coupling_protein"/>
</dbReference>
<keyword evidence="2" id="KW-1003">Cell membrane</keyword>
<sequence length="666" mass="76182">MKNKNISRNKSNISITFYLAIALPIVSCIVILVSYNTTGLDMVLSTISSLVDYSGFKTDGGWHFKLLLILPLISVAHYIAFSILKKHERPFEIQLLQGFMVICYVVVLSIFFIGVGYTMAVFVIKAFSYMHFFGNPFDRLNEIFASHAYIKAYEDLSNYLWANIVNFYTVVIILCITQVILAKTLYARKIEPFFAEYINNRANKNTKNEGLTSSQQEYDSLVDRVKDAKKYLPVKYFKNNQTFIGKDIDTNKPVYIDDGEIFRKELPHFAIVGASGKGKGSFSQTFLSQMILKGYTAIVFDPNDDTHLMKNLSFHTNKVGRKFRLINFKDYLVSQIDILQKCSAYEFEELMGNMFPYLEYKDSDGNYYNQYSRDVIQKYYIKELNDAECMHDLHQKVFDKYGEDALKNPNGELPQFVSEFLSLSNRPLVKVRNSISIKESIEAGDVVYISCPRLNKRTELAVLCKAFMMRIVQILQNRDENSKHVFMFIDEFPSFANLLVKESIEQLRKKACTMLVNLTSFESLDGIRSDVDGGSVKTAIITNSIKLIYQQPNTRISKSISDMTGTKIVYKENKIIKRNSAMKEIEEAYETTKIPVEVNVFSPTLIENLPSNVALFLNYGLPKMVHTEVLKYPSDTKYPTLIEAEPYNANDSETDSADDNDIMGAL</sequence>
<dbReference type="RefSeq" id="WP_216691730.1">
    <property type="nucleotide sequence ID" value="NZ_CP076680.1"/>
</dbReference>
<evidence type="ECO:0000259" key="9">
    <source>
        <dbReference type="Pfam" id="PF10412"/>
    </source>
</evidence>
<dbReference type="EMBL" id="CP076680">
    <property type="protein sequence ID" value="QWU98526.1"/>
    <property type="molecule type" value="Genomic_DNA"/>
</dbReference>
<dbReference type="PANTHER" id="PTHR37937:SF1">
    <property type="entry name" value="CONJUGATIVE TRANSFER: DNA TRANSPORT"/>
    <property type="match status" value="1"/>
</dbReference>
<keyword evidence="4 7" id="KW-1133">Transmembrane helix</keyword>
<evidence type="ECO:0000313" key="10">
    <source>
        <dbReference type="EMBL" id="QWU98526.1"/>
    </source>
</evidence>
<reference evidence="10 11" key="1">
    <citation type="submission" date="2021-06" db="EMBL/GenBank/DDBJ databases">
        <title>Ulceroglandular infection and bacteremia caused by Francisella salimarina in an immunocompromised patient, France.</title>
        <authorList>
            <person name="Hennebique A."/>
            <person name="Caspar Y."/>
            <person name="Maurin M."/>
            <person name="Boisset S."/>
            <person name="Pelloux I."/>
            <person name="Gallego-Hernanz M.P."/>
            <person name="Burucoa C."/>
            <person name="Cazenave-Roblot F."/>
            <person name="Plouzeau C."/>
            <person name="Rammaert B."/>
        </authorList>
    </citation>
    <scope>NUCLEOTIDE SEQUENCE [LARGE SCALE GENOMIC DNA]</scope>
    <source>
        <strain evidence="10 11">CHUGA-F75</strain>
    </source>
</reference>
<accession>A0AAJ4NMV5</accession>
<evidence type="ECO:0000256" key="6">
    <source>
        <dbReference type="SAM" id="MobiDB-lite"/>
    </source>
</evidence>
<keyword evidence="5 7" id="KW-0472">Membrane</keyword>
<dbReference type="KEGG" id="fsr:KQR59_05270"/>
<feature type="domain" description="Helicase HerA central" evidence="8">
    <location>
        <begin position="244"/>
        <end position="390"/>
    </location>
</feature>
<dbReference type="InterPro" id="IPR019476">
    <property type="entry name" value="T4SS_TraD_DNA-bd"/>
</dbReference>
<dbReference type="AlphaFoldDB" id="A0AAJ4NMV5"/>
<feature type="transmembrane region" description="Helical" evidence="7">
    <location>
        <begin position="12"/>
        <end position="35"/>
    </location>
</feature>
<evidence type="ECO:0000256" key="3">
    <source>
        <dbReference type="ARBA" id="ARBA00022692"/>
    </source>
</evidence>
<evidence type="ECO:0000256" key="4">
    <source>
        <dbReference type="ARBA" id="ARBA00022989"/>
    </source>
</evidence>
<evidence type="ECO:0000259" key="8">
    <source>
        <dbReference type="Pfam" id="PF01935"/>
    </source>
</evidence>
<evidence type="ECO:0000256" key="7">
    <source>
        <dbReference type="SAM" id="Phobius"/>
    </source>
</evidence>
<dbReference type="InterPro" id="IPR002789">
    <property type="entry name" value="HerA_central"/>
</dbReference>
<gene>
    <name evidence="10" type="ORF">KQR59_05270</name>
</gene>
<feature type="domain" description="Type IV secretion system coupling protein TraD DNA-binding" evidence="9">
    <location>
        <begin position="435"/>
        <end position="612"/>
    </location>
</feature>
<evidence type="ECO:0000256" key="1">
    <source>
        <dbReference type="ARBA" id="ARBA00004651"/>
    </source>
</evidence>
<feature type="transmembrane region" description="Helical" evidence="7">
    <location>
        <begin position="62"/>
        <end position="84"/>
    </location>
</feature>
<keyword evidence="11" id="KW-1185">Reference proteome</keyword>
<evidence type="ECO:0000256" key="5">
    <source>
        <dbReference type="ARBA" id="ARBA00023136"/>
    </source>
</evidence>
<protein>
    <submittedName>
        <fullName evidence="10">DUF87 domain-containing protein</fullName>
    </submittedName>
</protein>
<organism evidence="10 11">
    <name type="scientific">Francisella salimarina</name>
    <dbReference type="NCBI Taxonomy" id="2599927"/>
    <lineage>
        <taxon>Bacteria</taxon>
        <taxon>Pseudomonadati</taxon>
        <taxon>Pseudomonadota</taxon>
        <taxon>Gammaproteobacteria</taxon>
        <taxon>Thiotrichales</taxon>
        <taxon>Francisellaceae</taxon>
        <taxon>Francisella</taxon>
    </lineage>
</organism>
<dbReference type="GO" id="GO:0005886">
    <property type="term" value="C:plasma membrane"/>
    <property type="evidence" value="ECO:0007669"/>
    <property type="project" value="UniProtKB-SubCell"/>
</dbReference>
<dbReference type="Pfam" id="PF10412">
    <property type="entry name" value="TrwB_AAD_bind"/>
    <property type="match status" value="1"/>
</dbReference>
<evidence type="ECO:0000256" key="2">
    <source>
        <dbReference type="ARBA" id="ARBA00022475"/>
    </source>
</evidence>
<dbReference type="PANTHER" id="PTHR37937">
    <property type="entry name" value="CONJUGATIVE TRANSFER: DNA TRANSPORT"/>
    <property type="match status" value="1"/>
</dbReference>
<keyword evidence="3 7" id="KW-0812">Transmembrane</keyword>
<feature type="transmembrane region" description="Helical" evidence="7">
    <location>
        <begin position="96"/>
        <end position="124"/>
    </location>
</feature>
<feature type="compositionally biased region" description="Acidic residues" evidence="6">
    <location>
        <begin position="652"/>
        <end position="666"/>
    </location>
</feature>
<name>A0AAJ4NMV5_9GAMM</name>
<feature type="transmembrane region" description="Helical" evidence="7">
    <location>
        <begin position="159"/>
        <end position="181"/>
    </location>
</feature>
<dbReference type="Proteomes" id="UP000683421">
    <property type="component" value="Chromosome"/>
</dbReference>
<proteinExistence type="predicted"/>
<comment type="subcellular location">
    <subcellularLocation>
        <location evidence="1">Cell membrane</location>
        <topology evidence="1">Multi-pass membrane protein</topology>
    </subcellularLocation>
</comment>